<proteinExistence type="predicted"/>
<sequence length="60" mass="7081">MTKKFGYECKKFLHRYLSFRRPPNHRITFVICTSKHAKAIATEELLRQAYAGHFNGLPRT</sequence>
<protein>
    <submittedName>
        <fullName evidence="1">Uncharacterized protein</fullName>
    </submittedName>
</protein>
<keyword evidence="2" id="KW-1185">Reference proteome</keyword>
<dbReference type="AlphaFoldDB" id="A0A975GTB7"/>
<name>A0A975GTB7_9BACT</name>
<dbReference type="EMBL" id="CP061800">
    <property type="protein sequence ID" value="QTA92921.1"/>
    <property type="molecule type" value="Genomic_DNA"/>
</dbReference>
<evidence type="ECO:0000313" key="1">
    <source>
        <dbReference type="EMBL" id="QTA92921.1"/>
    </source>
</evidence>
<evidence type="ECO:0000313" key="2">
    <source>
        <dbReference type="Proteomes" id="UP000663722"/>
    </source>
</evidence>
<reference evidence="1" key="1">
    <citation type="journal article" date="2021" name="Microb. Physiol.">
        <title>Proteogenomic Insights into the Physiology of Marine, Sulfate-Reducing, Filamentous Desulfonema limicola and Desulfonema magnum.</title>
        <authorList>
            <person name="Schnaars V."/>
            <person name="Wohlbrand L."/>
            <person name="Scheve S."/>
            <person name="Hinrichs C."/>
            <person name="Reinhardt R."/>
            <person name="Rabus R."/>
        </authorList>
    </citation>
    <scope>NUCLEOTIDE SEQUENCE</scope>
    <source>
        <strain evidence="1">4be13</strain>
    </source>
</reference>
<organism evidence="1 2">
    <name type="scientific">Desulfonema magnum</name>
    <dbReference type="NCBI Taxonomy" id="45655"/>
    <lineage>
        <taxon>Bacteria</taxon>
        <taxon>Pseudomonadati</taxon>
        <taxon>Thermodesulfobacteriota</taxon>
        <taxon>Desulfobacteria</taxon>
        <taxon>Desulfobacterales</taxon>
        <taxon>Desulfococcaceae</taxon>
        <taxon>Desulfonema</taxon>
    </lineage>
</organism>
<accession>A0A975GTB7</accession>
<gene>
    <name evidence="1" type="ORF">dnm_090140</name>
</gene>
<dbReference type="KEGG" id="dmm:dnm_090140"/>
<dbReference type="Proteomes" id="UP000663722">
    <property type="component" value="Chromosome"/>
</dbReference>
<dbReference type="RefSeq" id="WP_207680087.1">
    <property type="nucleotide sequence ID" value="NZ_CP061800.1"/>
</dbReference>